<dbReference type="InterPro" id="IPR043128">
    <property type="entry name" value="Rev_trsase/Diguanyl_cyclase"/>
</dbReference>
<dbReference type="PANTHER" id="PTHR44757:SF2">
    <property type="entry name" value="BIOFILM ARCHITECTURE MAINTENANCE PROTEIN MBAA"/>
    <property type="match status" value="1"/>
</dbReference>
<dbReference type="SUPFAM" id="SSF141868">
    <property type="entry name" value="EAL domain-like"/>
    <property type="match status" value="1"/>
</dbReference>
<dbReference type="InterPro" id="IPR052155">
    <property type="entry name" value="Biofilm_reg_signaling"/>
</dbReference>
<dbReference type="FunFam" id="3.30.70.270:FF:000001">
    <property type="entry name" value="Diguanylate cyclase domain protein"/>
    <property type="match status" value="1"/>
</dbReference>
<dbReference type="Pfam" id="PF08448">
    <property type="entry name" value="PAS_4"/>
    <property type="match status" value="1"/>
</dbReference>
<dbReference type="NCBIfam" id="TIGR00254">
    <property type="entry name" value="GGDEF"/>
    <property type="match status" value="1"/>
</dbReference>
<feature type="domain" description="EAL" evidence="3">
    <location>
        <begin position="512"/>
        <end position="762"/>
    </location>
</feature>
<keyword evidence="2" id="KW-0472">Membrane</keyword>
<dbReference type="PROSITE" id="PS50883">
    <property type="entry name" value="EAL"/>
    <property type="match status" value="1"/>
</dbReference>
<dbReference type="InterPro" id="IPR013656">
    <property type="entry name" value="PAS_4"/>
</dbReference>
<dbReference type="InterPro" id="IPR035965">
    <property type="entry name" value="PAS-like_dom_sf"/>
</dbReference>
<dbReference type="InterPro" id="IPR029787">
    <property type="entry name" value="Nucleotide_cyclase"/>
</dbReference>
<dbReference type="PROSITE" id="PS50887">
    <property type="entry name" value="GGDEF"/>
    <property type="match status" value="1"/>
</dbReference>
<dbReference type="Pfam" id="PF00990">
    <property type="entry name" value="GGDEF"/>
    <property type="match status" value="1"/>
</dbReference>
<feature type="transmembrane region" description="Helical" evidence="2">
    <location>
        <begin position="104"/>
        <end position="123"/>
    </location>
</feature>
<dbReference type="InterPro" id="IPR000160">
    <property type="entry name" value="GGDEF_dom"/>
</dbReference>
<feature type="region of interest" description="Disordered" evidence="1">
    <location>
        <begin position="752"/>
        <end position="779"/>
    </location>
</feature>
<dbReference type="CDD" id="cd01949">
    <property type="entry name" value="GGDEF"/>
    <property type="match status" value="1"/>
</dbReference>
<dbReference type="InterPro" id="IPR001633">
    <property type="entry name" value="EAL_dom"/>
</dbReference>
<dbReference type="RefSeq" id="WP_222404048.1">
    <property type="nucleotide sequence ID" value="NZ_JAHVKP010000001.1"/>
</dbReference>
<dbReference type="Proteomes" id="UP000824927">
    <property type="component" value="Unassembled WGS sequence"/>
</dbReference>
<dbReference type="Pfam" id="PF00563">
    <property type="entry name" value="EAL"/>
    <property type="match status" value="1"/>
</dbReference>
<dbReference type="InterPro" id="IPR035919">
    <property type="entry name" value="EAL_sf"/>
</dbReference>
<comment type="caution">
    <text evidence="5">The sequence shown here is derived from an EMBL/GenBank/DDBJ whole genome shotgun (WGS) entry which is preliminary data.</text>
</comment>
<dbReference type="Gene3D" id="3.30.70.270">
    <property type="match status" value="1"/>
</dbReference>
<evidence type="ECO:0000313" key="5">
    <source>
        <dbReference type="EMBL" id="MBY6216737.1"/>
    </source>
</evidence>
<gene>
    <name evidence="5" type="ORF">KUV31_00095</name>
</gene>
<dbReference type="Gene3D" id="3.20.20.450">
    <property type="entry name" value="EAL domain"/>
    <property type="match status" value="1"/>
</dbReference>
<keyword evidence="2" id="KW-1133">Transmembrane helix</keyword>
<dbReference type="CDD" id="cd01948">
    <property type="entry name" value="EAL"/>
    <property type="match status" value="1"/>
</dbReference>
<feature type="domain" description="GGDEF" evidence="4">
    <location>
        <begin position="370"/>
        <end position="503"/>
    </location>
</feature>
<dbReference type="Gene3D" id="3.30.450.20">
    <property type="entry name" value="PAS domain"/>
    <property type="match status" value="1"/>
</dbReference>
<evidence type="ECO:0000259" key="3">
    <source>
        <dbReference type="PROSITE" id="PS50883"/>
    </source>
</evidence>
<dbReference type="PANTHER" id="PTHR44757">
    <property type="entry name" value="DIGUANYLATE CYCLASE DGCP"/>
    <property type="match status" value="1"/>
</dbReference>
<dbReference type="EMBL" id="JAHVKP010000001">
    <property type="protein sequence ID" value="MBY6216737.1"/>
    <property type="molecule type" value="Genomic_DNA"/>
</dbReference>
<evidence type="ECO:0000256" key="2">
    <source>
        <dbReference type="SAM" id="Phobius"/>
    </source>
</evidence>
<evidence type="ECO:0000259" key="4">
    <source>
        <dbReference type="PROSITE" id="PS50887"/>
    </source>
</evidence>
<feature type="transmembrane region" description="Helical" evidence="2">
    <location>
        <begin position="129"/>
        <end position="148"/>
    </location>
</feature>
<organism evidence="5 6">
    <name type="scientific">Qipengyuania aquimaris</name>
    <dbReference type="NCBI Taxonomy" id="255984"/>
    <lineage>
        <taxon>Bacteria</taxon>
        <taxon>Pseudomonadati</taxon>
        <taxon>Pseudomonadota</taxon>
        <taxon>Alphaproteobacteria</taxon>
        <taxon>Sphingomonadales</taxon>
        <taxon>Erythrobacteraceae</taxon>
        <taxon>Qipengyuania</taxon>
    </lineage>
</organism>
<dbReference type="AlphaFoldDB" id="A0A9Q3RYJ1"/>
<dbReference type="SUPFAM" id="SSF55073">
    <property type="entry name" value="Nucleotide cyclase"/>
    <property type="match status" value="1"/>
</dbReference>
<feature type="transmembrane region" description="Helical" evidence="2">
    <location>
        <begin position="64"/>
        <end position="83"/>
    </location>
</feature>
<accession>A0A9Q3RYJ1</accession>
<name>A0A9Q3RYJ1_9SPHN</name>
<proteinExistence type="predicted"/>
<evidence type="ECO:0000256" key="1">
    <source>
        <dbReference type="SAM" id="MobiDB-lite"/>
    </source>
</evidence>
<dbReference type="SMART" id="SM00052">
    <property type="entry name" value="EAL"/>
    <property type="match status" value="1"/>
</dbReference>
<protein>
    <submittedName>
        <fullName evidence="5">EAL domain-containing protein</fullName>
    </submittedName>
</protein>
<feature type="transmembrane region" description="Helical" evidence="2">
    <location>
        <begin position="35"/>
        <end position="58"/>
    </location>
</feature>
<dbReference type="SUPFAM" id="SSF55785">
    <property type="entry name" value="PYP-like sensor domain (PAS domain)"/>
    <property type="match status" value="1"/>
</dbReference>
<sequence length="794" mass="88372">MQFAGLKSEPSPGPEEALHSDELEHLLLYRRLRSFSSGATISLVPAVGAILTLLYTFWNDAPPGMIAAWALTQIAQLCVFVMLDRQIDIETASLDEMRRHWRKFLILQGVGSTIYVVIFPYLAQYAQGLDIAVLGIVGTAILCGVLLVHRTAPQAATFHVLTMSPSLLLTAWLIGGAGAWPTMVLIVSFAFALLAAIRAQDRYFVQAARSEVERRENDMTVRMLLNDYEEQSSDWLWTVGPRGNLRDVSAGLAEALGRDEETLEGSPLLDLFQIGEKRDELARHIVERSPFRDLLVKLRVAGELRYWRLSARPRVDGRMSGVARDVTNDKLIEDRVAFMAHYDNLTGLANRYLFNERLRGLAGENRSNGASIALFYLDLDDFKAINDTRGHLVGDRLLREVGTRLEQEIRSEDLVARLGGDEFAVLIETRAGDGLLIERAHRFLSVIRAPYEIEGQLYRVSTSVGVARCIDGDCDADELMRRADLALYAAKEKGRDNLALFEPELDRKARERRQVEADLADALARGQMRLHYQSIVDLDTGETTGIEALMRWYHPQRGIIPPTEFLPVAEETGMIAAIGEWAIREAIAEASAMPGDFRLAINLSPTQVKNPNLVATVAQAIHQHGFAPERVELEITEHVLLDQSDVSRSTLMRLRELGVKIALDDFGTGYSSLGYLRSFPFDRIKIDRVFVEDVVADTHSKAIISSITRLADALGMQTTGEGVETPEQLEMLRKLGVEEAQGFLICRPAPAEDFVPGDSDSEDAGLQDPHPGSDFVDYRERRARAVKRRGGKAA</sequence>
<evidence type="ECO:0000313" key="6">
    <source>
        <dbReference type="Proteomes" id="UP000824927"/>
    </source>
</evidence>
<reference evidence="5" key="1">
    <citation type="submission" date="2021-06" db="EMBL/GenBank/DDBJ databases">
        <title>50 bacteria genomes isolated from Dapeng, Shenzhen, China.</title>
        <authorList>
            <person name="Zheng W."/>
            <person name="Yu S."/>
            <person name="Huang Y."/>
        </authorList>
    </citation>
    <scope>NUCLEOTIDE SEQUENCE</scope>
    <source>
        <strain evidence="5">DP4N28-2</strain>
    </source>
</reference>
<dbReference type="GO" id="GO:0003824">
    <property type="term" value="F:catalytic activity"/>
    <property type="evidence" value="ECO:0007669"/>
    <property type="project" value="UniProtKB-ARBA"/>
</dbReference>
<keyword evidence="2" id="KW-0812">Transmembrane</keyword>
<dbReference type="SMART" id="SM00267">
    <property type="entry name" value="GGDEF"/>
    <property type="match status" value="1"/>
</dbReference>